<comment type="caution">
    <text evidence="1">The sequence shown here is derived from an EMBL/GenBank/DDBJ whole genome shotgun (WGS) entry which is preliminary data.</text>
</comment>
<organism evidence="1 2">
    <name type="scientific">Ruegeria spongiae</name>
    <dbReference type="NCBI Taxonomy" id="2942209"/>
    <lineage>
        <taxon>Bacteria</taxon>
        <taxon>Pseudomonadati</taxon>
        <taxon>Pseudomonadota</taxon>
        <taxon>Alphaproteobacteria</taxon>
        <taxon>Rhodobacterales</taxon>
        <taxon>Roseobacteraceae</taxon>
        <taxon>Ruegeria</taxon>
    </lineage>
</organism>
<evidence type="ECO:0000313" key="1">
    <source>
        <dbReference type="EMBL" id="MCL6284027.1"/>
    </source>
</evidence>
<gene>
    <name evidence="1" type="ORF">M3P21_10840</name>
</gene>
<sequence>MVLNKLKHLALVGALVLSGCVSPDVVQRNNIGDTKLSCDEIHNQIAQLDAIRAEARKGQTVSGQNVAAALLFWPAVIGNYSNASEALKAADARHEVLVSLSRKRGC</sequence>
<dbReference type="EMBL" id="JAMFMB010000012">
    <property type="protein sequence ID" value="MCL6284027.1"/>
    <property type="molecule type" value="Genomic_DNA"/>
</dbReference>
<dbReference type="PROSITE" id="PS51257">
    <property type="entry name" value="PROKAR_LIPOPROTEIN"/>
    <property type="match status" value="1"/>
</dbReference>
<keyword evidence="2" id="KW-1185">Reference proteome</keyword>
<evidence type="ECO:0008006" key="3">
    <source>
        <dbReference type="Google" id="ProtNLM"/>
    </source>
</evidence>
<accession>A0ABT0Q3L2</accession>
<name>A0ABT0Q3L2_9RHOB</name>
<proteinExistence type="predicted"/>
<dbReference type="RefSeq" id="WP_249709987.1">
    <property type="nucleotide sequence ID" value="NZ_JAMFMB010000012.1"/>
</dbReference>
<protein>
    <recommendedName>
        <fullName evidence="3">Lipoprotein</fullName>
    </recommendedName>
</protein>
<evidence type="ECO:0000313" key="2">
    <source>
        <dbReference type="Proteomes" id="UP001203880"/>
    </source>
</evidence>
<dbReference type="Proteomes" id="UP001203880">
    <property type="component" value="Unassembled WGS sequence"/>
</dbReference>
<reference evidence="1" key="1">
    <citation type="submission" date="2022-05" db="EMBL/GenBank/DDBJ databases">
        <authorList>
            <person name="Park J.-S."/>
        </authorList>
    </citation>
    <scope>NUCLEOTIDE SEQUENCE</scope>
    <source>
        <strain evidence="1">2012CJ41-6</strain>
    </source>
</reference>